<protein>
    <recommendedName>
        <fullName evidence="3">Abi family protein</fullName>
    </recommendedName>
</protein>
<evidence type="ECO:0000313" key="2">
    <source>
        <dbReference type="Proteomes" id="UP000237061"/>
    </source>
</evidence>
<dbReference type="AlphaFoldDB" id="A0A2S3ZVT6"/>
<evidence type="ECO:0000313" key="1">
    <source>
        <dbReference type="EMBL" id="POH73072.1"/>
    </source>
</evidence>
<sequence>MPYDEQLKLMASRGMAYSDRGTAWRALRRIGCYRLFAYTYTLRAPVSGAEPGPSKTRSDQFVGGASFDDVLKLYEFDRKLGLCLLEGLESLEVGLAVHIG</sequence>
<comment type="caution">
    <text evidence="1">The sequence shown here is derived from an EMBL/GenBank/DDBJ whole genome shotgun (WGS) entry which is preliminary data.</text>
</comment>
<evidence type="ECO:0008006" key="3">
    <source>
        <dbReference type="Google" id="ProtNLM"/>
    </source>
</evidence>
<keyword evidence="2" id="KW-1185">Reference proteome</keyword>
<gene>
    <name evidence="1" type="ORF">CVS27_13005</name>
</gene>
<dbReference type="InterPro" id="IPR011664">
    <property type="entry name" value="Abi_system_AbiD/AbiF-like"/>
</dbReference>
<dbReference type="Pfam" id="PF07751">
    <property type="entry name" value="Abi_2"/>
    <property type="match status" value="1"/>
</dbReference>
<dbReference type="EMBL" id="PPXC01000009">
    <property type="protein sequence ID" value="POH73072.1"/>
    <property type="molecule type" value="Genomic_DNA"/>
</dbReference>
<accession>A0A2S3ZVT6</accession>
<organism evidence="1 2">
    <name type="scientific">Arthrobacter glacialis</name>
    <dbReference type="NCBI Taxonomy" id="1664"/>
    <lineage>
        <taxon>Bacteria</taxon>
        <taxon>Bacillati</taxon>
        <taxon>Actinomycetota</taxon>
        <taxon>Actinomycetes</taxon>
        <taxon>Micrococcales</taxon>
        <taxon>Micrococcaceae</taxon>
        <taxon>Arthrobacter</taxon>
    </lineage>
</organism>
<proteinExistence type="predicted"/>
<dbReference type="Proteomes" id="UP000237061">
    <property type="component" value="Unassembled WGS sequence"/>
</dbReference>
<name>A0A2S3ZVT6_ARTGL</name>
<reference evidence="1 2" key="1">
    <citation type="submission" date="2018-01" db="EMBL/GenBank/DDBJ databases">
        <title>Arthrobacter sp. nov., from glaciers in China.</title>
        <authorList>
            <person name="Liu Q."/>
            <person name="Xin Y.-H."/>
        </authorList>
    </citation>
    <scope>NUCLEOTIDE SEQUENCE [LARGE SCALE GENOMIC DNA]</scope>
    <source>
        <strain evidence="1 2">HLT2-12-2</strain>
    </source>
</reference>